<protein>
    <submittedName>
        <fullName evidence="1">Uncharacterized protein</fullName>
    </submittedName>
</protein>
<evidence type="ECO:0000313" key="1">
    <source>
        <dbReference type="EMBL" id="KAL0108655.1"/>
    </source>
</evidence>
<proteinExistence type="predicted"/>
<name>A0AAW2F0M5_9HYME</name>
<gene>
    <name evidence="1" type="ORF">PUN28_015252</name>
</gene>
<comment type="caution">
    <text evidence="1">The sequence shown here is derived from an EMBL/GenBank/DDBJ whole genome shotgun (WGS) entry which is preliminary data.</text>
</comment>
<reference evidence="1 2" key="1">
    <citation type="submission" date="2023-03" db="EMBL/GenBank/DDBJ databases">
        <title>High recombination rates correlate with genetic variation in Cardiocondyla obscurior ants.</title>
        <authorList>
            <person name="Errbii M."/>
        </authorList>
    </citation>
    <scope>NUCLEOTIDE SEQUENCE [LARGE SCALE GENOMIC DNA]</scope>
    <source>
        <strain evidence="1">Alpha-2009</strain>
        <tissue evidence="1">Whole body</tissue>
    </source>
</reference>
<accession>A0AAW2F0M5</accession>
<dbReference type="EMBL" id="JADYXP020000016">
    <property type="protein sequence ID" value="KAL0108655.1"/>
    <property type="molecule type" value="Genomic_DNA"/>
</dbReference>
<dbReference type="Proteomes" id="UP001430953">
    <property type="component" value="Unassembled WGS sequence"/>
</dbReference>
<keyword evidence="2" id="KW-1185">Reference proteome</keyword>
<sequence length="71" mass="7813">MPGCGFLQHAGGGDELPHTKPEARPCTVDSTRTCLWLGVRELIPTTGVLQKPTAWHHCLQEMMAKLLFEGL</sequence>
<organism evidence="1 2">
    <name type="scientific">Cardiocondyla obscurior</name>
    <dbReference type="NCBI Taxonomy" id="286306"/>
    <lineage>
        <taxon>Eukaryota</taxon>
        <taxon>Metazoa</taxon>
        <taxon>Ecdysozoa</taxon>
        <taxon>Arthropoda</taxon>
        <taxon>Hexapoda</taxon>
        <taxon>Insecta</taxon>
        <taxon>Pterygota</taxon>
        <taxon>Neoptera</taxon>
        <taxon>Endopterygota</taxon>
        <taxon>Hymenoptera</taxon>
        <taxon>Apocrita</taxon>
        <taxon>Aculeata</taxon>
        <taxon>Formicoidea</taxon>
        <taxon>Formicidae</taxon>
        <taxon>Myrmicinae</taxon>
        <taxon>Cardiocondyla</taxon>
    </lineage>
</organism>
<evidence type="ECO:0000313" key="2">
    <source>
        <dbReference type="Proteomes" id="UP001430953"/>
    </source>
</evidence>
<dbReference type="AlphaFoldDB" id="A0AAW2F0M5"/>